<comment type="caution">
    <text evidence="1">The sequence shown here is derived from an EMBL/GenBank/DDBJ whole genome shotgun (WGS) entry which is preliminary data.</text>
</comment>
<reference evidence="1 2" key="1">
    <citation type="submission" date="2015-07" db="EMBL/GenBank/DDBJ databases">
        <title>Comparative genomics of the Sigatoka disease complex on banana suggests a link between parallel evolutionary changes in Pseudocercospora fijiensis and Pseudocercospora eumusae and increased virulence on the banana host.</title>
        <authorList>
            <person name="Chang T.-C."/>
            <person name="Salvucci A."/>
            <person name="Crous P.W."/>
            <person name="Stergiopoulos I."/>
        </authorList>
    </citation>
    <scope>NUCLEOTIDE SEQUENCE [LARGE SCALE GENOMIC DNA]</scope>
    <source>
        <strain evidence="1 2">CBS 114824</strain>
    </source>
</reference>
<protein>
    <submittedName>
        <fullName evidence="1">Uncharacterized protein</fullName>
    </submittedName>
</protein>
<gene>
    <name evidence="1" type="ORF">AC578_9891</name>
</gene>
<organism evidence="1 2">
    <name type="scientific">Pseudocercospora eumusae</name>
    <dbReference type="NCBI Taxonomy" id="321146"/>
    <lineage>
        <taxon>Eukaryota</taxon>
        <taxon>Fungi</taxon>
        <taxon>Dikarya</taxon>
        <taxon>Ascomycota</taxon>
        <taxon>Pezizomycotina</taxon>
        <taxon>Dothideomycetes</taxon>
        <taxon>Dothideomycetidae</taxon>
        <taxon>Mycosphaerellales</taxon>
        <taxon>Mycosphaerellaceae</taxon>
        <taxon>Pseudocercospora</taxon>
    </lineage>
</organism>
<name>A0A139HAY3_9PEZI</name>
<dbReference type="EMBL" id="LFZN01000088">
    <property type="protein sequence ID" value="KXS99610.1"/>
    <property type="molecule type" value="Genomic_DNA"/>
</dbReference>
<dbReference type="Proteomes" id="UP000070133">
    <property type="component" value="Unassembled WGS sequence"/>
</dbReference>
<keyword evidence="2" id="KW-1185">Reference proteome</keyword>
<proteinExistence type="predicted"/>
<accession>A0A139HAY3</accession>
<evidence type="ECO:0000313" key="2">
    <source>
        <dbReference type="Proteomes" id="UP000070133"/>
    </source>
</evidence>
<dbReference type="AlphaFoldDB" id="A0A139HAY3"/>
<sequence length="108" mass="11979">MPRKMLESAMDNRGVGGTALYSACNIRSTSCVTALAVISMQSHNVGISHRPRPRCPTWPEKEDVVPRVRAESRRELLLCVQSGRTICENQQAENQQRPMPGGVATESW</sequence>
<evidence type="ECO:0000313" key="1">
    <source>
        <dbReference type="EMBL" id="KXS99610.1"/>
    </source>
</evidence>